<protein>
    <recommendedName>
        <fullName evidence="4">Ribosomal protein</fullName>
    </recommendedName>
</protein>
<gene>
    <name evidence="2" type="ORF">PENTCL1PPCAC_467</name>
</gene>
<evidence type="ECO:0000256" key="1">
    <source>
        <dbReference type="SAM" id="MobiDB-lite"/>
    </source>
</evidence>
<comment type="caution">
    <text evidence="2">The sequence shown here is derived from an EMBL/GenBank/DDBJ whole genome shotgun (WGS) entry which is preliminary data.</text>
</comment>
<feature type="region of interest" description="Disordered" evidence="1">
    <location>
        <begin position="1"/>
        <end position="36"/>
    </location>
</feature>
<feature type="compositionally biased region" description="Basic residues" evidence="1">
    <location>
        <begin position="76"/>
        <end position="87"/>
    </location>
</feature>
<reference evidence="2" key="1">
    <citation type="submission" date="2023-10" db="EMBL/GenBank/DDBJ databases">
        <title>Genome assembly of Pristionchus species.</title>
        <authorList>
            <person name="Yoshida K."/>
            <person name="Sommer R.J."/>
        </authorList>
    </citation>
    <scope>NUCLEOTIDE SEQUENCE</scope>
    <source>
        <strain evidence="2">RS0144</strain>
    </source>
</reference>
<keyword evidence="3" id="KW-1185">Reference proteome</keyword>
<evidence type="ECO:0000313" key="2">
    <source>
        <dbReference type="EMBL" id="GMS78292.1"/>
    </source>
</evidence>
<feature type="region of interest" description="Disordered" evidence="1">
    <location>
        <begin position="58"/>
        <end position="125"/>
    </location>
</feature>
<organism evidence="2 3">
    <name type="scientific">Pristionchus entomophagus</name>
    <dbReference type="NCBI Taxonomy" id="358040"/>
    <lineage>
        <taxon>Eukaryota</taxon>
        <taxon>Metazoa</taxon>
        <taxon>Ecdysozoa</taxon>
        <taxon>Nematoda</taxon>
        <taxon>Chromadorea</taxon>
        <taxon>Rhabditida</taxon>
        <taxon>Rhabditina</taxon>
        <taxon>Diplogasteromorpha</taxon>
        <taxon>Diplogasteroidea</taxon>
        <taxon>Neodiplogasteridae</taxon>
        <taxon>Pristionchus</taxon>
    </lineage>
</organism>
<feature type="compositionally biased region" description="Basic residues" evidence="1">
    <location>
        <begin position="1"/>
        <end position="18"/>
    </location>
</feature>
<feature type="compositionally biased region" description="Polar residues" evidence="1">
    <location>
        <begin position="61"/>
        <end position="70"/>
    </location>
</feature>
<proteinExistence type="predicted"/>
<name>A0AAV5S7K8_9BILA</name>
<dbReference type="AlphaFoldDB" id="A0AAV5S7K8"/>
<accession>A0AAV5S7K8</accession>
<feature type="non-terminal residue" evidence="2">
    <location>
        <position position="1"/>
    </location>
</feature>
<dbReference type="EMBL" id="BTSX01000001">
    <property type="protein sequence ID" value="GMS78292.1"/>
    <property type="molecule type" value="Genomic_DNA"/>
</dbReference>
<evidence type="ECO:0000313" key="3">
    <source>
        <dbReference type="Proteomes" id="UP001432027"/>
    </source>
</evidence>
<dbReference type="Proteomes" id="UP001432027">
    <property type="component" value="Unassembled WGS sequence"/>
</dbReference>
<evidence type="ECO:0008006" key="4">
    <source>
        <dbReference type="Google" id="ProtNLM"/>
    </source>
</evidence>
<sequence length="125" mass="13531">GPSRRRFSRRANGWRRSHRYDSGRILGQGGDRGARGGIDRRCIPRLDKAVEIGRPLLHSLRSGSSQNVPQTLPKRGGVRTRPAHQRVRQADGAGVRAAPAVERSDAQGSDLDLHGAVARVSADSP</sequence>